<dbReference type="InterPro" id="IPR030807">
    <property type="entry name" value="Methyltran_NanM"/>
</dbReference>
<dbReference type="NCBIfam" id="TIGR04371">
    <property type="entry name" value="methyltran_NanM"/>
    <property type="match status" value="1"/>
</dbReference>
<sequence length="255" mass="29840">MDGFKYIFDDAENIYKTTGSKLKGFRFARDIYGFCINVGDTDYQSLNFASKINNELCEKFKNQPKSLIGYEGSENKYVKLDDLDSKHILQLTFLFNKLNINNYDRIVEIGGGFGNMCRLCNNIISYNNWDIVDLPHILELSNYYLHNEIQNTSRINFINAYSDIKYDTIDLVIGIHSVSEFSWDIFYNYFQTIILKSKYFFIGYNKNCPSPGLINLKIRFILDNGFKLVDNFDYTEHPHGANVSYRLFYNNNINN</sequence>
<dbReference type="AlphaFoldDB" id="A0A6C0D5K4"/>
<dbReference type="InterPro" id="IPR029063">
    <property type="entry name" value="SAM-dependent_MTases_sf"/>
</dbReference>
<evidence type="ECO:0000313" key="1">
    <source>
        <dbReference type="EMBL" id="QHT11733.1"/>
    </source>
</evidence>
<evidence type="ECO:0008006" key="2">
    <source>
        <dbReference type="Google" id="ProtNLM"/>
    </source>
</evidence>
<dbReference type="SUPFAM" id="SSF53335">
    <property type="entry name" value="S-adenosyl-L-methionine-dependent methyltransferases"/>
    <property type="match status" value="1"/>
</dbReference>
<protein>
    <recommendedName>
        <fullName evidence="2">Sugar O-methyltransferase</fullName>
    </recommendedName>
</protein>
<name>A0A6C0D5K4_9ZZZZ</name>
<dbReference type="EMBL" id="MN739536">
    <property type="protein sequence ID" value="QHT11733.1"/>
    <property type="molecule type" value="Genomic_DNA"/>
</dbReference>
<proteinExistence type="predicted"/>
<reference evidence="1" key="1">
    <citation type="journal article" date="2020" name="Nature">
        <title>Giant virus diversity and host interactions through global metagenomics.</title>
        <authorList>
            <person name="Schulz F."/>
            <person name="Roux S."/>
            <person name="Paez-Espino D."/>
            <person name="Jungbluth S."/>
            <person name="Walsh D.A."/>
            <person name="Denef V.J."/>
            <person name="McMahon K.D."/>
            <person name="Konstantinidis K.T."/>
            <person name="Eloe-Fadrosh E.A."/>
            <person name="Kyrpides N.C."/>
            <person name="Woyke T."/>
        </authorList>
    </citation>
    <scope>NUCLEOTIDE SEQUENCE</scope>
    <source>
        <strain evidence="1">GVMAG-M-3300023174-116</strain>
    </source>
</reference>
<organism evidence="1">
    <name type="scientific">viral metagenome</name>
    <dbReference type="NCBI Taxonomy" id="1070528"/>
    <lineage>
        <taxon>unclassified sequences</taxon>
        <taxon>metagenomes</taxon>
        <taxon>organismal metagenomes</taxon>
    </lineage>
</organism>
<accession>A0A6C0D5K4</accession>